<feature type="compositionally biased region" description="Basic and acidic residues" evidence="1">
    <location>
        <begin position="64"/>
        <end position="76"/>
    </location>
</feature>
<protein>
    <submittedName>
        <fullName evidence="2">Uncharacterized protein</fullName>
    </submittedName>
</protein>
<gene>
    <name evidence="2" type="ORF">NDU88_007775</name>
</gene>
<proteinExistence type="predicted"/>
<sequence>MPTFLFYDCSKVDISPLQTGAPEDKEQYPRGALQRTVGRSADINPEIKESEKNTEKVACGVEQKMVKEITEGEKPEQNGSTKPRQTWTTEEPSRPLQAESAAISGQTNTRASRIPGGMLLTQKYSPHTELAARDVEFGETVNKLGRFPVERRVSSVHPNTQLLTKKTFSFRGKDYNGKRTLKRVWVKTFTPYPFK</sequence>
<reference evidence="2" key="1">
    <citation type="journal article" date="2022" name="bioRxiv">
        <title>Sequencing and chromosome-scale assembly of the giantPleurodeles waltlgenome.</title>
        <authorList>
            <person name="Brown T."/>
            <person name="Elewa A."/>
            <person name="Iarovenko S."/>
            <person name="Subramanian E."/>
            <person name="Araus A.J."/>
            <person name="Petzold A."/>
            <person name="Susuki M."/>
            <person name="Suzuki K.-i.T."/>
            <person name="Hayashi T."/>
            <person name="Toyoda A."/>
            <person name="Oliveira C."/>
            <person name="Osipova E."/>
            <person name="Leigh N.D."/>
            <person name="Simon A."/>
            <person name="Yun M.H."/>
        </authorList>
    </citation>
    <scope>NUCLEOTIDE SEQUENCE</scope>
    <source>
        <strain evidence="2">20211129_DDA</strain>
        <tissue evidence="2">Liver</tissue>
    </source>
</reference>
<feature type="region of interest" description="Disordered" evidence="1">
    <location>
        <begin position="15"/>
        <end position="113"/>
    </location>
</feature>
<keyword evidence="3" id="KW-1185">Reference proteome</keyword>
<organism evidence="2 3">
    <name type="scientific">Pleurodeles waltl</name>
    <name type="common">Iberian ribbed newt</name>
    <dbReference type="NCBI Taxonomy" id="8319"/>
    <lineage>
        <taxon>Eukaryota</taxon>
        <taxon>Metazoa</taxon>
        <taxon>Chordata</taxon>
        <taxon>Craniata</taxon>
        <taxon>Vertebrata</taxon>
        <taxon>Euteleostomi</taxon>
        <taxon>Amphibia</taxon>
        <taxon>Batrachia</taxon>
        <taxon>Caudata</taxon>
        <taxon>Salamandroidea</taxon>
        <taxon>Salamandridae</taxon>
        <taxon>Pleurodelinae</taxon>
        <taxon>Pleurodeles</taxon>
    </lineage>
</organism>
<evidence type="ECO:0000313" key="2">
    <source>
        <dbReference type="EMBL" id="KAJ1119590.1"/>
    </source>
</evidence>
<feature type="compositionally biased region" description="Polar residues" evidence="1">
    <location>
        <begin position="77"/>
        <end position="90"/>
    </location>
</feature>
<name>A0AAV7NX98_PLEWA</name>
<evidence type="ECO:0000256" key="1">
    <source>
        <dbReference type="SAM" id="MobiDB-lite"/>
    </source>
</evidence>
<comment type="caution">
    <text evidence="2">The sequence shown here is derived from an EMBL/GenBank/DDBJ whole genome shotgun (WGS) entry which is preliminary data.</text>
</comment>
<evidence type="ECO:0000313" key="3">
    <source>
        <dbReference type="Proteomes" id="UP001066276"/>
    </source>
</evidence>
<dbReference type="AlphaFoldDB" id="A0AAV7NX98"/>
<accession>A0AAV7NX98</accession>
<dbReference type="EMBL" id="JANPWB010000012">
    <property type="protein sequence ID" value="KAJ1119590.1"/>
    <property type="molecule type" value="Genomic_DNA"/>
</dbReference>
<feature type="compositionally biased region" description="Basic and acidic residues" evidence="1">
    <location>
        <begin position="45"/>
        <end position="55"/>
    </location>
</feature>
<dbReference type="Proteomes" id="UP001066276">
    <property type="component" value="Chromosome 8"/>
</dbReference>